<proteinExistence type="predicted"/>
<evidence type="ECO:0000256" key="1">
    <source>
        <dbReference type="SAM" id="MobiDB-lite"/>
    </source>
</evidence>
<keyword evidence="2" id="KW-1133">Transmembrane helix</keyword>
<feature type="compositionally biased region" description="Low complexity" evidence="1">
    <location>
        <begin position="73"/>
        <end position="84"/>
    </location>
</feature>
<reference evidence="3" key="1">
    <citation type="journal article" date="2014" name="Int. J. Syst. Evol. Microbiol.">
        <title>Complete genome sequence of Corynebacterium casei LMG S-19264T (=DSM 44701T), isolated from a smear-ripened cheese.</title>
        <authorList>
            <consortium name="US DOE Joint Genome Institute (JGI-PGF)"/>
            <person name="Walter F."/>
            <person name="Albersmeier A."/>
            <person name="Kalinowski J."/>
            <person name="Ruckert C."/>
        </authorList>
    </citation>
    <scope>NUCLEOTIDE SEQUENCE</scope>
    <source>
        <strain evidence="3">JCM 4654</strain>
    </source>
</reference>
<evidence type="ECO:0000256" key="2">
    <source>
        <dbReference type="SAM" id="Phobius"/>
    </source>
</evidence>
<feature type="region of interest" description="Disordered" evidence="1">
    <location>
        <begin position="38"/>
        <end position="133"/>
    </location>
</feature>
<sequence length="151" mass="16382">MVLVPALALVPVPVPVPGLLLVLTLVLASALVPGRLRSRSRSRIRWPRPGRPDGRQVDGRVGVGREEPERVPGPRSSAAPARNRAALRARRSLGAGRSVRRSRTVARTGARDARRGPSRTAHRKRLNLGNGDIQRSVRALCPATSLERPKE</sequence>
<comment type="caution">
    <text evidence="3">The sequence shown here is derived from an EMBL/GenBank/DDBJ whole genome shotgun (WGS) entry which is preliminary data.</text>
</comment>
<evidence type="ECO:0000313" key="3">
    <source>
        <dbReference type="EMBL" id="GHD89276.1"/>
    </source>
</evidence>
<feature type="compositionally biased region" description="Basic residues" evidence="1">
    <location>
        <begin position="38"/>
        <end position="48"/>
    </location>
</feature>
<dbReference type="AlphaFoldDB" id="A0A918Y3I9"/>
<keyword evidence="2" id="KW-0472">Membrane</keyword>
<dbReference type="EMBL" id="BMVF01000007">
    <property type="protein sequence ID" value="GHD89276.1"/>
    <property type="molecule type" value="Genomic_DNA"/>
</dbReference>
<organism evidence="3 4">
    <name type="scientific">Streptomyces naganishii JCM 4654</name>
    <dbReference type="NCBI Taxonomy" id="1306179"/>
    <lineage>
        <taxon>Bacteria</taxon>
        <taxon>Bacillati</taxon>
        <taxon>Actinomycetota</taxon>
        <taxon>Actinomycetes</taxon>
        <taxon>Kitasatosporales</taxon>
        <taxon>Streptomycetaceae</taxon>
        <taxon>Streptomyces</taxon>
    </lineage>
</organism>
<feature type="compositionally biased region" description="Basic residues" evidence="1">
    <location>
        <begin position="116"/>
        <end position="126"/>
    </location>
</feature>
<feature type="compositionally biased region" description="Basic and acidic residues" evidence="1">
    <location>
        <begin position="50"/>
        <end position="72"/>
    </location>
</feature>
<gene>
    <name evidence="3" type="ORF">GCM10010508_29290</name>
</gene>
<keyword evidence="4" id="KW-1185">Reference proteome</keyword>
<evidence type="ECO:0000313" key="4">
    <source>
        <dbReference type="Proteomes" id="UP000608955"/>
    </source>
</evidence>
<reference evidence="3" key="2">
    <citation type="submission" date="2020-09" db="EMBL/GenBank/DDBJ databases">
        <authorList>
            <person name="Sun Q."/>
            <person name="Ohkuma M."/>
        </authorList>
    </citation>
    <scope>NUCLEOTIDE SEQUENCE</scope>
    <source>
        <strain evidence="3">JCM 4654</strain>
    </source>
</reference>
<name>A0A918Y3I9_9ACTN</name>
<feature type="transmembrane region" description="Helical" evidence="2">
    <location>
        <begin position="12"/>
        <end position="33"/>
    </location>
</feature>
<accession>A0A918Y3I9</accession>
<keyword evidence="2" id="KW-0812">Transmembrane</keyword>
<protein>
    <submittedName>
        <fullName evidence="3">Uncharacterized protein</fullName>
    </submittedName>
</protein>
<dbReference type="Proteomes" id="UP000608955">
    <property type="component" value="Unassembled WGS sequence"/>
</dbReference>